<evidence type="ECO:0000256" key="1">
    <source>
        <dbReference type="SAM" id="SignalP"/>
    </source>
</evidence>
<name>A0A0C9W3I8_9AGAM</name>
<feature type="signal peptide" evidence="1">
    <location>
        <begin position="1"/>
        <end position="18"/>
    </location>
</feature>
<dbReference type="Proteomes" id="UP000053820">
    <property type="component" value="Unassembled WGS sequence"/>
</dbReference>
<feature type="chain" id="PRO_5002205073" description="Secreted protein" evidence="1">
    <location>
        <begin position="19"/>
        <end position="88"/>
    </location>
</feature>
<reference evidence="2 3" key="1">
    <citation type="submission" date="2014-04" db="EMBL/GenBank/DDBJ databases">
        <title>Evolutionary Origins and Diversification of the Mycorrhizal Mutualists.</title>
        <authorList>
            <consortium name="DOE Joint Genome Institute"/>
            <consortium name="Mycorrhizal Genomics Consortium"/>
            <person name="Kohler A."/>
            <person name="Kuo A."/>
            <person name="Nagy L.G."/>
            <person name="Floudas D."/>
            <person name="Copeland A."/>
            <person name="Barry K.W."/>
            <person name="Cichocki N."/>
            <person name="Veneault-Fourrey C."/>
            <person name="LaButti K."/>
            <person name="Lindquist E.A."/>
            <person name="Lipzen A."/>
            <person name="Lundell T."/>
            <person name="Morin E."/>
            <person name="Murat C."/>
            <person name="Riley R."/>
            <person name="Ohm R."/>
            <person name="Sun H."/>
            <person name="Tunlid A."/>
            <person name="Henrissat B."/>
            <person name="Grigoriev I.V."/>
            <person name="Hibbett D.S."/>
            <person name="Martin F."/>
        </authorList>
    </citation>
    <scope>NUCLEOTIDE SEQUENCE [LARGE SCALE GENOMIC DNA]</scope>
    <source>
        <strain evidence="2 3">MD-312</strain>
    </source>
</reference>
<gene>
    <name evidence="2" type="ORF">HYDPIDRAFT_160412</name>
</gene>
<dbReference type="HOGENOM" id="CLU_2469382_0_0_1"/>
<keyword evidence="1" id="KW-0732">Signal</keyword>
<accession>A0A0C9W3I8</accession>
<proteinExistence type="predicted"/>
<evidence type="ECO:0000313" key="2">
    <source>
        <dbReference type="EMBL" id="KIJ60753.1"/>
    </source>
</evidence>
<dbReference type="EMBL" id="KN839869">
    <property type="protein sequence ID" value="KIJ60753.1"/>
    <property type="molecule type" value="Genomic_DNA"/>
</dbReference>
<protein>
    <recommendedName>
        <fullName evidence="4">Secreted protein</fullName>
    </recommendedName>
</protein>
<evidence type="ECO:0000313" key="3">
    <source>
        <dbReference type="Proteomes" id="UP000053820"/>
    </source>
</evidence>
<keyword evidence="3" id="KW-1185">Reference proteome</keyword>
<organism evidence="2 3">
    <name type="scientific">Hydnomerulius pinastri MD-312</name>
    <dbReference type="NCBI Taxonomy" id="994086"/>
    <lineage>
        <taxon>Eukaryota</taxon>
        <taxon>Fungi</taxon>
        <taxon>Dikarya</taxon>
        <taxon>Basidiomycota</taxon>
        <taxon>Agaricomycotina</taxon>
        <taxon>Agaricomycetes</taxon>
        <taxon>Agaricomycetidae</taxon>
        <taxon>Boletales</taxon>
        <taxon>Boletales incertae sedis</taxon>
        <taxon>Leucogyrophana</taxon>
    </lineage>
</organism>
<evidence type="ECO:0008006" key="4">
    <source>
        <dbReference type="Google" id="ProtNLM"/>
    </source>
</evidence>
<dbReference type="AlphaFoldDB" id="A0A0C9W3I8"/>
<sequence length="88" mass="10224">MHHRSVMVLCLLLNQCSSPKTHHHHRQPQAPSWLEAPRRYVCFVVWRSSIFLDIRRLGVGGSILRKAFAPLTDRRKPLSRCDTLDLPL</sequence>